<accession>A0ABQ9I5I1</accession>
<organism evidence="1 2">
    <name type="scientific">Dryococelus australis</name>
    <dbReference type="NCBI Taxonomy" id="614101"/>
    <lineage>
        <taxon>Eukaryota</taxon>
        <taxon>Metazoa</taxon>
        <taxon>Ecdysozoa</taxon>
        <taxon>Arthropoda</taxon>
        <taxon>Hexapoda</taxon>
        <taxon>Insecta</taxon>
        <taxon>Pterygota</taxon>
        <taxon>Neoptera</taxon>
        <taxon>Polyneoptera</taxon>
        <taxon>Phasmatodea</taxon>
        <taxon>Verophasmatodea</taxon>
        <taxon>Anareolatae</taxon>
        <taxon>Phasmatidae</taxon>
        <taxon>Eurycanthinae</taxon>
        <taxon>Dryococelus</taxon>
    </lineage>
</organism>
<evidence type="ECO:0000313" key="2">
    <source>
        <dbReference type="Proteomes" id="UP001159363"/>
    </source>
</evidence>
<dbReference type="SUPFAM" id="SSF140996">
    <property type="entry name" value="Hermes dimerisation domain"/>
    <property type="match status" value="1"/>
</dbReference>
<dbReference type="Proteomes" id="UP001159363">
    <property type="component" value="Chromosome 2"/>
</dbReference>
<dbReference type="Gene3D" id="1.10.10.1070">
    <property type="entry name" value="Zinc finger, BED domain-containing"/>
    <property type="match status" value="1"/>
</dbReference>
<reference evidence="1 2" key="1">
    <citation type="submission" date="2023-02" db="EMBL/GenBank/DDBJ databases">
        <title>LHISI_Scaffold_Assembly.</title>
        <authorList>
            <person name="Stuart O.P."/>
            <person name="Cleave R."/>
            <person name="Magrath M.J.L."/>
            <person name="Mikheyev A.S."/>
        </authorList>
    </citation>
    <scope>NUCLEOTIDE SEQUENCE [LARGE SCALE GENOMIC DNA]</scope>
    <source>
        <strain evidence="1">Daus_M_001</strain>
        <tissue evidence="1">Leg muscle</tissue>
    </source>
</reference>
<proteinExistence type="predicted"/>
<keyword evidence="2" id="KW-1185">Reference proteome</keyword>
<name>A0ABQ9I5I1_9NEOP</name>
<evidence type="ECO:0000313" key="1">
    <source>
        <dbReference type="EMBL" id="KAJ8891896.1"/>
    </source>
</evidence>
<gene>
    <name evidence="1" type="ORF">PR048_004452</name>
</gene>
<comment type="caution">
    <text evidence="1">The sequence shown here is derived from an EMBL/GenBank/DDBJ whole genome shotgun (WGS) entry which is preliminary data.</text>
</comment>
<dbReference type="EMBL" id="JARBHB010000002">
    <property type="protein sequence ID" value="KAJ8891896.1"/>
    <property type="molecule type" value="Genomic_DNA"/>
</dbReference>
<sequence length="92" mass="10678">MDHLKRVHPEYAIAREYDGDGDYPCSSSSSVSTPTVTIASFFKRQDLHDHESHRKIEFERNLVLMVACDFQPFSIVEDKGFRAFFMSVDPKY</sequence>
<protein>
    <submittedName>
        <fullName evidence="1">Uncharacterized protein</fullName>
    </submittedName>
</protein>